<protein>
    <recommendedName>
        <fullName evidence="4">Capsid assembly protein</fullName>
    </recommendedName>
</protein>
<dbReference type="InterPro" id="IPR008768">
    <property type="entry name" value="Gp9-like"/>
</dbReference>
<evidence type="ECO:0008006" key="4">
    <source>
        <dbReference type="Google" id="ProtNLM"/>
    </source>
</evidence>
<dbReference type="KEGG" id="ovb:NB640_12385"/>
<feature type="compositionally biased region" description="Polar residues" evidence="1">
    <location>
        <begin position="44"/>
        <end position="56"/>
    </location>
</feature>
<reference evidence="2" key="1">
    <citation type="journal article" date="2022" name="Front. Microbiol.">
        <title>New perspectives on an old grouping: The genomic and phenotypic variability of Oxalobacter formigenes and the implications for calcium oxalate stone prevention.</title>
        <authorList>
            <person name="Chmiel J.A."/>
            <person name="Carr C."/>
            <person name="Stuivenberg G.A."/>
            <person name="Venema R."/>
            <person name="Chanyi R.M."/>
            <person name="Al K.F."/>
            <person name="Giguere D."/>
            <person name="Say H."/>
            <person name="Akouris P.P."/>
            <person name="Dominguez Romero S.A."/>
            <person name="Kwong A."/>
            <person name="Tai V."/>
            <person name="Koval S.F."/>
            <person name="Razvi H."/>
            <person name="Bjazevic J."/>
            <person name="Burton J.P."/>
        </authorList>
    </citation>
    <scope>NUCLEOTIDE SEQUENCE</scope>
    <source>
        <strain evidence="2">WoOx3</strain>
    </source>
</reference>
<dbReference type="AlphaFoldDB" id="A0A9E9M016"/>
<feature type="region of interest" description="Disordered" evidence="1">
    <location>
        <begin position="1"/>
        <end position="75"/>
    </location>
</feature>
<gene>
    <name evidence="2" type="ORF">NB640_12385</name>
</gene>
<keyword evidence="3" id="KW-1185">Reference proteome</keyword>
<evidence type="ECO:0000313" key="2">
    <source>
        <dbReference type="EMBL" id="WAW09998.1"/>
    </source>
</evidence>
<proteinExistence type="predicted"/>
<dbReference type="Proteomes" id="UP001156215">
    <property type="component" value="Chromosome"/>
</dbReference>
<sequence>MTDMTTLPSDSPTTQKAAEPVPGSDEYNAMMAAKGEGGIEGETPQDTPEGSSNGEATQRPEDVPEKFWDPETGSVKVDEVLKSYKALEKEYTQSKQEKAKEPAEQSKEGEQGESKEGSTLDLDAFHDEYAETGELSEASYAKLSKAGLPPEVVNAYIAGQQALVDSRTQEGYTLAGGEEAFNKMATWAASAFTPAQLQAFNRAVNTSREDMEIAVMGLKAQYEKANGKAPNLMSGGTSRPSSVGYASHAEMTRDINDPRYSSDPAFRKLVEAKVSRTTSF</sequence>
<dbReference type="RefSeq" id="WP_269309001.1">
    <property type="nucleotide sequence ID" value="NZ_CP098242.1"/>
</dbReference>
<feature type="region of interest" description="Disordered" evidence="1">
    <location>
        <begin position="91"/>
        <end position="121"/>
    </location>
</feature>
<feature type="compositionally biased region" description="Basic and acidic residues" evidence="1">
    <location>
        <begin position="58"/>
        <end position="69"/>
    </location>
</feature>
<dbReference type="Pfam" id="PF05396">
    <property type="entry name" value="Phage_T7_Capsid"/>
    <property type="match status" value="1"/>
</dbReference>
<evidence type="ECO:0000313" key="3">
    <source>
        <dbReference type="Proteomes" id="UP001156215"/>
    </source>
</evidence>
<name>A0A9E9M016_9BURK</name>
<evidence type="ECO:0000256" key="1">
    <source>
        <dbReference type="SAM" id="MobiDB-lite"/>
    </source>
</evidence>
<feature type="compositionally biased region" description="Polar residues" evidence="1">
    <location>
        <begin position="1"/>
        <end position="16"/>
    </location>
</feature>
<organism evidence="2 3">
    <name type="scientific">Oxalobacter vibrioformis</name>
    <dbReference type="NCBI Taxonomy" id="933080"/>
    <lineage>
        <taxon>Bacteria</taxon>
        <taxon>Pseudomonadati</taxon>
        <taxon>Pseudomonadota</taxon>
        <taxon>Betaproteobacteria</taxon>
        <taxon>Burkholderiales</taxon>
        <taxon>Oxalobacteraceae</taxon>
        <taxon>Oxalobacter</taxon>
    </lineage>
</organism>
<dbReference type="EMBL" id="CP098242">
    <property type="protein sequence ID" value="WAW09998.1"/>
    <property type="molecule type" value="Genomic_DNA"/>
</dbReference>
<accession>A0A9E9M016</accession>